<dbReference type="InterPro" id="IPR036098">
    <property type="entry name" value="Thymidylate_synthase_ThyX_sf"/>
</dbReference>
<dbReference type="Gene3D" id="3.30.1360.170">
    <property type="match status" value="1"/>
</dbReference>
<dbReference type="GO" id="GO:0050660">
    <property type="term" value="F:flavin adenine dinucleotide binding"/>
    <property type="evidence" value="ECO:0007669"/>
    <property type="project" value="InterPro"/>
</dbReference>
<dbReference type="GO" id="GO:0006231">
    <property type="term" value="P:dTMP biosynthetic process"/>
    <property type="evidence" value="ECO:0007669"/>
    <property type="project" value="InterPro"/>
</dbReference>
<accession>A0A1F8FW33</accession>
<dbReference type="Pfam" id="PF02511">
    <property type="entry name" value="Thy1"/>
    <property type="match status" value="1"/>
</dbReference>
<name>A0A1F8FW33_9BACT</name>
<comment type="caution">
    <text evidence="1">The sequence shown here is derived from an EMBL/GenBank/DDBJ whole genome shotgun (WGS) entry which is preliminary data.</text>
</comment>
<dbReference type="AlphaFoldDB" id="A0A1F8FW33"/>
<gene>
    <name evidence="1" type="ORF">A3C88_01995</name>
</gene>
<dbReference type="STRING" id="1802685.A3C88_01995"/>
<protein>
    <submittedName>
        <fullName evidence="1">Uncharacterized protein</fullName>
    </submittedName>
</protein>
<organism evidence="1 2">
    <name type="scientific">Candidatus Yanofskybacteria bacterium RIFCSPHIGHO2_02_FULL_50_12</name>
    <dbReference type="NCBI Taxonomy" id="1802685"/>
    <lineage>
        <taxon>Bacteria</taxon>
        <taxon>Candidatus Yanofskyibacteriota</taxon>
    </lineage>
</organism>
<evidence type="ECO:0000313" key="1">
    <source>
        <dbReference type="EMBL" id="OGN17377.1"/>
    </source>
</evidence>
<evidence type="ECO:0000313" key="2">
    <source>
        <dbReference type="Proteomes" id="UP000178117"/>
    </source>
</evidence>
<dbReference type="SUPFAM" id="SSF69796">
    <property type="entry name" value="Thymidylate synthase-complementing protein Thy1"/>
    <property type="match status" value="1"/>
</dbReference>
<reference evidence="1 2" key="1">
    <citation type="journal article" date="2016" name="Nat. Commun.">
        <title>Thousands of microbial genomes shed light on interconnected biogeochemical processes in an aquifer system.</title>
        <authorList>
            <person name="Anantharaman K."/>
            <person name="Brown C.T."/>
            <person name="Hug L.A."/>
            <person name="Sharon I."/>
            <person name="Castelle C.J."/>
            <person name="Probst A.J."/>
            <person name="Thomas B.C."/>
            <person name="Singh A."/>
            <person name="Wilkins M.J."/>
            <person name="Karaoz U."/>
            <person name="Brodie E.L."/>
            <person name="Williams K.H."/>
            <person name="Hubbard S.S."/>
            <person name="Banfield J.F."/>
        </authorList>
    </citation>
    <scope>NUCLEOTIDE SEQUENCE [LARGE SCALE GENOMIC DNA]</scope>
</reference>
<dbReference type="EMBL" id="MGJZ01000012">
    <property type="protein sequence ID" value="OGN17377.1"/>
    <property type="molecule type" value="Genomic_DNA"/>
</dbReference>
<dbReference type="GO" id="GO:0050797">
    <property type="term" value="F:thymidylate synthase (FAD) activity"/>
    <property type="evidence" value="ECO:0007669"/>
    <property type="project" value="InterPro"/>
</dbReference>
<dbReference type="InterPro" id="IPR003669">
    <property type="entry name" value="Thymidylate_synthase_ThyX"/>
</dbReference>
<sequence>MAPTLIKYAEPNEFIVKLRQFVREAGKRYVSGSPPTNHEVSLVPGGDIQQDIVAALLYEGSQDSLRRCYEATVRMGKSAITDLVTEVAALRGRHDPLPKAFAAGYGIQFDVCMDTGGRRDLHRHLNCVQIHQGFSVVRGFETPTLIDEIGMGEHFRSQMGIIGQRIADLEKSIYNNAHFLIPMAFRAGTLYRMDYRQAEYLTALRSKPGGHFSYRQVACEMDEQLRKFFPGVGMSRVTPLAEEDVFKR</sequence>
<proteinExistence type="predicted"/>
<dbReference type="Proteomes" id="UP000178117">
    <property type="component" value="Unassembled WGS sequence"/>
</dbReference>